<dbReference type="PANTHER" id="PTHR21454">
    <property type="entry name" value="DPH3 HOMOLOG-RELATED"/>
    <property type="match status" value="1"/>
</dbReference>
<evidence type="ECO:0000256" key="7">
    <source>
        <dbReference type="ARBA" id="ARBA00022723"/>
    </source>
</evidence>
<dbReference type="KEGG" id="ncs:NCAS_0H00550"/>
<evidence type="ECO:0000259" key="11">
    <source>
        <dbReference type="PROSITE" id="PS50076"/>
    </source>
</evidence>
<comment type="similarity">
    <text evidence="4">Belongs to the DPH4 family.</text>
</comment>
<organism evidence="13 14">
    <name type="scientific">Naumovozyma castellii</name>
    <name type="common">Yeast</name>
    <name type="synonym">Saccharomyces castellii</name>
    <dbReference type="NCBI Taxonomy" id="27288"/>
    <lineage>
        <taxon>Eukaryota</taxon>
        <taxon>Fungi</taxon>
        <taxon>Dikarya</taxon>
        <taxon>Ascomycota</taxon>
        <taxon>Saccharomycotina</taxon>
        <taxon>Saccharomycetes</taxon>
        <taxon>Saccharomycetales</taxon>
        <taxon>Saccharomycetaceae</taxon>
        <taxon>Naumovozyma</taxon>
    </lineage>
</organism>
<feature type="domain" description="DPH-type MB" evidence="12">
    <location>
        <begin position="97"/>
        <end position="166"/>
    </location>
</feature>
<keyword evidence="6" id="KW-0963">Cytoplasm</keyword>
<dbReference type="AlphaFoldDB" id="G0VIN9"/>
<evidence type="ECO:0000256" key="4">
    <source>
        <dbReference type="ARBA" id="ARBA00006169"/>
    </source>
</evidence>
<dbReference type="SUPFAM" id="SSF46565">
    <property type="entry name" value="Chaperone J-domain"/>
    <property type="match status" value="1"/>
</dbReference>
<evidence type="ECO:0000256" key="8">
    <source>
        <dbReference type="ARBA" id="ARBA00022833"/>
    </source>
</evidence>
<comment type="function">
    <text evidence="1">Required for the first step of diphthamide biosynthesis, the transfer of 3-amino-3-carboxypropyl from S-adenosyl-L-methionine to a histidine residue. Diphthamide is a post-translational modification of histidine which occurs in elongation factor 2.</text>
</comment>
<dbReference type="OMA" id="IIGCRGC"/>
<dbReference type="Proteomes" id="UP000001640">
    <property type="component" value="Chromosome 8"/>
</dbReference>
<evidence type="ECO:0000259" key="12">
    <source>
        <dbReference type="PROSITE" id="PS51074"/>
    </source>
</evidence>
<keyword evidence="9" id="KW-0408">Iron</keyword>
<name>G0VIN9_NAUCA</name>
<dbReference type="GO" id="GO:0005737">
    <property type="term" value="C:cytoplasm"/>
    <property type="evidence" value="ECO:0007669"/>
    <property type="project" value="UniProtKB-SubCell"/>
</dbReference>
<dbReference type="EMBL" id="HE576759">
    <property type="protein sequence ID" value="CCC71365.1"/>
    <property type="molecule type" value="Genomic_DNA"/>
</dbReference>
<sequence>MTATTTNNRLNHYDILSVPSDASQQDIKRAYKERLLNIHPDKSSSSADSPPPTISHVTVNQIQEAYRILSKPESRTKYDMELLETFKKLGYTNNGDGLDAYSLDNFEFDEDHLSYHMACPRCKTHKGFDFTEDTLEEYGQERPDGEGFQVLAQCNSCSLWLKVNFDVADDYSDE</sequence>
<dbReference type="HOGENOM" id="CLU_017633_7_0_1"/>
<evidence type="ECO:0000313" key="14">
    <source>
        <dbReference type="Proteomes" id="UP000001640"/>
    </source>
</evidence>
<dbReference type="PROSITE" id="PS50076">
    <property type="entry name" value="DNAJ_2"/>
    <property type="match status" value="1"/>
</dbReference>
<dbReference type="Pfam" id="PF05207">
    <property type="entry name" value="Zn_ribbon_CSL"/>
    <property type="match status" value="1"/>
</dbReference>
<dbReference type="Pfam" id="PF00226">
    <property type="entry name" value="DnaJ"/>
    <property type="match status" value="1"/>
</dbReference>
<dbReference type="Gene3D" id="1.10.287.110">
    <property type="entry name" value="DnaJ domain"/>
    <property type="match status" value="1"/>
</dbReference>
<dbReference type="InterPro" id="IPR001623">
    <property type="entry name" value="DnaJ_domain"/>
</dbReference>
<dbReference type="GeneID" id="96905045"/>
<evidence type="ECO:0000256" key="2">
    <source>
        <dbReference type="ARBA" id="ARBA00004123"/>
    </source>
</evidence>
<reference key="2">
    <citation type="submission" date="2011-08" db="EMBL/GenBank/DDBJ databases">
        <title>Genome sequence of Naumovozyma castellii.</title>
        <authorList>
            <person name="Gordon J.L."/>
            <person name="Armisen D."/>
            <person name="Proux-Wera E."/>
            <person name="OhEigeartaigh S.S."/>
            <person name="Byrne K.P."/>
            <person name="Wolfe K.H."/>
        </authorList>
    </citation>
    <scope>NUCLEOTIDE SEQUENCE</scope>
    <source>
        <strain>Type strain:CBS 4309</strain>
    </source>
</reference>
<dbReference type="FunCoup" id="G0VIN9">
    <property type="interactions" value="396"/>
</dbReference>
<dbReference type="SUPFAM" id="SSF144217">
    <property type="entry name" value="CSL zinc finger"/>
    <property type="match status" value="1"/>
</dbReference>
<evidence type="ECO:0000256" key="1">
    <source>
        <dbReference type="ARBA" id="ARBA00003474"/>
    </source>
</evidence>
<feature type="domain" description="J" evidence="11">
    <location>
        <begin position="11"/>
        <end position="82"/>
    </location>
</feature>
<protein>
    <recommendedName>
        <fullName evidence="5">Diphthamide biosynthesis protein 4</fullName>
    </recommendedName>
</protein>
<reference evidence="13 14" key="1">
    <citation type="journal article" date="2011" name="Proc. Natl. Acad. Sci. U.S.A.">
        <title>Evolutionary erosion of yeast sex chromosomes by mating-type switching accidents.</title>
        <authorList>
            <person name="Gordon J.L."/>
            <person name="Armisen D."/>
            <person name="Proux-Wera E."/>
            <person name="Oheigeartaigh S.S."/>
            <person name="Byrne K.P."/>
            <person name="Wolfe K.H."/>
        </authorList>
    </citation>
    <scope>NUCLEOTIDE SEQUENCE [LARGE SCALE GENOMIC DNA]</scope>
    <source>
        <strain evidence="14">ATCC 76901 / BCRC 22586 / CBS 4309 / NBRC 1992 / NRRL Y-12630</strain>
    </source>
</reference>
<dbReference type="UniPathway" id="UPA00559"/>
<evidence type="ECO:0000256" key="9">
    <source>
        <dbReference type="ARBA" id="ARBA00023004"/>
    </source>
</evidence>
<keyword evidence="8" id="KW-0862">Zinc</keyword>
<dbReference type="eggNOG" id="KOG0714">
    <property type="taxonomic scope" value="Eukaryota"/>
</dbReference>
<evidence type="ECO:0000256" key="6">
    <source>
        <dbReference type="ARBA" id="ARBA00022490"/>
    </source>
</evidence>
<evidence type="ECO:0000256" key="10">
    <source>
        <dbReference type="ARBA" id="ARBA00023242"/>
    </source>
</evidence>
<comment type="subcellular location">
    <subcellularLocation>
        <location evidence="3">Cytoplasm</location>
    </subcellularLocation>
    <subcellularLocation>
        <location evidence="2">Nucleus</location>
    </subcellularLocation>
</comment>
<dbReference type="GO" id="GO:0008198">
    <property type="term" value="F:ferrous iron binding"/>
    <property type="evidence" value="ECO:0007669"/>
    <property type="project" value="EnsemblFungi"/>
</dbReference>
<dbReference type="PRINTS" id="PR00625">
    <property type="entry name" value="JDOMAIN"/>
</dbReference>
<dbReference type="STRING" id="1064592.G0VIN9"/>
<dbReference type="SMART" id="SM00271">
    <property type="entry name" value="DnaJ"/>
    <property type="match status" value="1"/>
</dbReference>
<keyword evidence="7" id="KW-0479">Metal-binding</keyword>
<gene>
    <name evidence="13" type="primary">NCAS0H00550</name>
    <name evidence="13" type="ordered locus">NCAS_0H00550</name>
</gene>
<evidence type="ECO:0000313" key="13">
    <source>
        <dbReference type="EMBL" id="CCC71365.1"/>
    </source>
</evidence>
<dbReference type="GO" id="GO:0005634">
    <property type="term" value="C:nucleus"/>
    <property type="evidence" value="ECO:0007669"/>
    <property type="project" value="UniProtKB-SubCell"/>
</dbReference>
<dbReference type="InterPro" id="IPR007872">
    <property type="entry name" value="DPH_MB_dom"/>
</dbReference>
<keyword evidence="10" id="KW-0539">Nucleus</keyword>
<dbReference type="InterPro" id="IPR036869">
    <property type="entry name" value="J_dom_sf"/>
</dbReference>
<dbReference type="GO" id="GO:0017183">
    <property type="term" value="P:protein histidyl modification to diphthamide"/>
    <property type="evidence" value="ECO:0007669"/>
    <property type="project" value="UniProtKB-UniPathway"/>
</dbReference>
<dbReference type="PANTHER" id="PTHR21454:SF46">
    <property type="entry name" value="DIPHTHAMIDE BIOSYNTHESIS PROTEIN 4"/>
    <property type="match status" value="1"/>
</dbReference>
<dbReference type="InterPro" id="IPR036671">
    <property type="entry name" value="DPH_MB_sf"/>
</dbReference>
<accession>G0VIN9</accession>
<dbReference type="CDD" id="cd06257">
    <property type="entry name" value="DnaJ"/>
    <property type="match status" value="1"/>
</dbReference>
<dbReference type="RefSeq" id="XP_003677715.1">
    <property type="nucleotide sequence ID" value="XM_003677667.1"/>
</dbReference>
<proteinExistence type="inferred from homology"/>
<dbReference type="PROSITE" id="PS51074">
    <property type="entry name" value="DPH_MB"/>
    <property type="match status" value="1"/>
</dbReference>
<evidence type="ECO:0000256" key="3">
    <source>
        <dbReference type="ARBA" id="ARBA00004496"/>
    </source>
</evidence>
<dbReference type="Gene3D" id="3.10.660.10">
    <property type="entry name" value="DPH Zinc finger"/>
    <property type="match status" value="1"/>
</dbReference>
<dbReference type="InParanoid" id="G0VIN9"/>
<evidence type="ECO:0000256" key="5">
    <source>
        <dbReference type="ARBA" id="ARBA00021797"/>
    </source>
</evidence>
<dbReference type="OrthoDB" id="445556at2759"/>
<keyword evidence="14" id="KW-1185">Reference proteome</keyword>
<dbReference type="InterPro" id="IPR044248">
    <property type="entry name" value="DPH3/4-like"/>
</dbReference>